<evidence type="ECO:0000313" key="4">
    <source>
        <dbReference type="RefSeq" id="XP_068074907.1"/>
    </source>
</evidence>
<accession>A0A8M3B1I5</accession>
<organism evidence="2 3">
    <name type="scientific">Danio rerio</name>
    <name type="common">Zebrafish</name>
    <name type="synonym">Brachydanio rerio</name>
    <dbReference type="NCBI Taxonomy" id="7955"/>
    <lineage>
        <taxon>Eukaryota</taxon>
        <taxon>Metazoa</taxon>
        <taxon>Chordata</taxon>
        <taxon>Craniata</taxon>
        <taxon>Vertebrata</taxon>
        <taxon>Euteleostomi</taxon>
        <taxon>Actinopterygii</taxon>
        <taxon>Neopterygii</taxon>
        <taxon>Teleostei</taxon>
        <taxon>Ostariophysi</taxon>
        <taxon>Cypriniformes</taxon>
        <taxon>Danionidae</taxon>
        <taxon>Danioninae</taxon>
        <taxon>Danio</taxon>
    </lineage>
</organism>
<dbReference type="AGR" id="ZFIN:ZDB-GENE-100922-254"/>
<reference evidence="2" key="1">
    <citation type="journal article" date="2013" name="Nature">
        <title>The zebrafish reference genome sequence and its relationship to the human genome.</title>
        <authorList>
            <consortium name="Genome Reference Consortium Zebrafish"/>
            <person name="Howe K."/>
            <person name="Clark M.D."/>
            <person name="Torroja C.F."/>
            <person name="Torrance J."/>
            <person name="Berthelot C."/>
            <person name="Muffato M."/>
            <person name="Collins J.E."/>
            <person name="Humphray S."/>
            <person name="McLaren K."/>
            <person name="Matthews L."/>
            <person name="McLaren S."/>
            <person name="Sealy I."/>
            <person name="Caccamo M."/>
            <person name="Churcher C."/>
            <person name="Scott C."/>
            <person name="Barrett J.C."/>
            <person name="Koch R."/>
            <person name="Rauch G.J."/>
            <person name="White S."/>
            <person name="Chow W."/>
            <person name="Kilian B."/>
            <person name="Quintais L.T."/>
            <person name="Guerra-Assuncao J.A."/>
            <person name="Zhou Y."/>
            <person name="Gu Y."/>
            <person name="Yen J."/>
            <person name="Vogel J.H."/>
            <person name="Eyre T."/>
            <person name="Redmond S."/>
            <person name="Banerjee R."/>
            <person name="Chi J."/>
            <person name="Fu B."/>
            <person name="Langley E."/>
            <person name="Maguire S.F."/>
            <person name="Laird G.K."/>
            <person name="Lloyd D."/>
            <person name="Kenyon E."/>
            <person name="Donaldson S."/>
            <person name="Sehra H."/>
            <person name="Almeida-King J."/>
            <person name="Loveland J."/>
            <person name="Trevanion S."/>
            <person name="Jones M."/>
            <person name="Quail M."/>
            <person name="Willey D."/>
            <person name="Hunt A."/>
            <person name="Burton J."/>
            <person name="Sims S."/>
            <person name="McLay K."/>
            <person name="Plumb B."/>
            <person name="Davis J."/>
            <person name="Clee C."/>
            <person name="Oliver K."/>
            <person name="Clark R."/>
            <person name="Riddle C."/>
            <person name="Elliot D."/>
            <person name="Eliott D."/>
            <person name="Threadgold G."/>
            <person name="Harden G."/>
            <person name="Ware D."/>
            <person name="Begum S."/>
            <person name="Mortimore B."/>
            <person name="Mortimer B."/>
            <person name="Kerry G."/>
            <person name="Heath P."/>
            <person name="Phillimore B."/>
            <person name="Tracey A."/>
            <person name="Corby N."/>
            <person name="Dunn M."/>
            <person name="Johnson C."/>
            <person name="Wood J."/>
            <person name="Clark S."/>
            <person name="Pelan S."/>
            <person name="Griffiths G."/>
            <person name="Smith M."/>
            <person name="Glithero R."/>
            <person name="Howden P."/>
            <person name="Barker N."/>
            <person name="Lloyd C."/>
            <person name="Stevens C."/>
            <person name="Harley J."/>
            <person name="Holt K."/>
            <person name="Panagiotidis G."/>
            <person name="Lovell J."/>
            <person name="Beasley H."/>
            <person name="Henderson C."/>
            <person name="Gordon D."/>
            <person name="Auger K."/>
            <person name="Wright D."/>
            <person name="Collins J."/>
            <person name="Raisen C."/>
            <person name="Dyer L."/>
            <person name="Leung K."/>
            <person name="Robertson L."/>
            <person name="Ambridge K."/>
            <person name="Leongamornlert D."/>
            <person name="McGuire S."/>
            <person name="Gilderthorp R."/>
            <person name="Griffiths C."/>
            <person name="Manthravadi D."/>
            <person name="Nichol S."/>
            <person name="Barker G."/>
            <person name="Whitehead S."/>
            <person name="Kay M."/>
            <person name="Brown J."/>
            <person name="Murnane C."/>
            <person name="Gray E."/>
            <person name="Humphries M."/>
            <person name="Sycamore N."/>
            <person name="Barker D."/>
            <person name="Saunders D."/>
            <person name="Wallis J."/>
            <person name="Babbage A."/>
            <person name="Hammond S."/>
            <person name="Mashreghi-Mohammadi M."/>
            <person name="Barr L."/>
            <person name="Martin S."/>
            <person name="Wray P."/>
            <person name="Ellington A."/>
            <person name="Matthews N."/>
            <person name="Ellwood M."/>
            <person name="Woodmansey R."/>
            <person name="Clark G."/>
            <person name="Cooper J."/>
            <person name="Cooper J."/>
            <person name="Tromans A."/>
            <person name="Grafham D."/>
            <person name="Skuce C."/>
            <person name="Pandian R."/>
            <person name="Andrews R."/>
            <person name="Harrison E."/>
            <person name="Kimberley A."/>
            <person name="Garnett J."/>
            <person name="Fosker N."/>
            <person name="Hall R."/>
            <person name="Garner P."/>
            <person name="Kelly D."/>
            <person name="Bird C."/>
            <person name="Palmer S."/>
            <person name="Gehring I."/>
            <person name="Berger A."/>
            <person name="Dooley C.M."/>
            <person name="Ersan-Urun Z."/>
            <person name="Eser C."/>
            <person name="Geiger H."/>
            <person name="Geisler M."/>
            <person name="Karotki L."/>
            <person name="Kirn A."/>
            <person name="Konantz J."/>
            <person name="Konantz M."/>
            <person name="Oberlander M."/>
            <person name="Rudolph-Geiger S."/>
            <person name="Teucke M."/>
            <person name="Lanz C."/>
            <person name="Raddatz G."/>
            <person name="Osoegawa K."/>
            <person name="Zhu B."/>
            <person name="Rapp A."/>
            <person name="Widaa S."/>
            <person name="Langford C."/>
            <person name="Yang F."/>
            <person name="Schuster S.C."/>
            <person name="Carter N.P."/>
            <person name="Harrow J."/>
            <person name="Ning Z."/>
            <person name="Herrero J."/>
            <person name="Searle S.M."/>
            <person name="Enright A."/>
            <person name="Geisler R."/>
            <person name="Plasterk R.H."/>
            <person name="Lee C."/>
            <person name="Westerfield M."/>
            <person name="de Jong P.J."/>
            <person name="Zon L.I."/>
            <person name="Postlethwait J.H."/>
            <person name="Nusslein-Volhard C."/>
            <person name="Hubbard T.J."/>
            <person name="Roest Crollius H."/>
            <person name="Rogers J."/>
            <person name="Stemple D.L."/>
        </authorList>
    </citation>
    <scope>NUCLEOTIDE SEQUENCE [LARGE SCALE GENOMIC DNA]</scope>
    <source>
        <strain evidence="2">Tuebingen</strain>
    </source>
</reference>
<feature type="region of interest" description="Disordered" evidence="1">
    <location>
        <begin position="402"/>
        <end position="422"/>
    </location>
</feature>
<dbReference type="RefSeq" id="XP_009290406.2">
    <property type="nucleotide sequence ID" value="XM_009292131.4"/>
</dbReference>
<proteinExistence type="predicted"/>
<dbReference type="RefSeq" id="XP_068074907.1">
    <property type="nucleotide sequence ID" value="XM_068218806.1"/>
</dbReference>
<dbReference type="RefSeq" id="XP_068070197.2">
    <property type="nucleotide sequence ID" value="XM_068214096.2"/>
</dbReference>
<feature type="region of interest" description="Disordered" evidence="1">
    <location>
        <begin position="1"/>
        <end position="37"/>
    </location>
</feature>
<evidence type="ECO:0000313" key="5">
    <source>
        <dbReference type="RefSeq" id="XP_068074908.1"/>
    </source>
</evidence>
<evidence type="ECO:0000313" key="2">
    <source>
        <dbReference type="Proteomes" id="UP000000437"/>
    </source>
</evidence>
<feature type="compositionally biased region" description="Polar residues" evidence="1">
    <location>
        <begin position="238"/>
        <end position="247"/>
    </location>
</feature>
<dbReference type="GeneID" id="799384"/>
<feature type="region of interest" description="Disordered" evidence="1">
    <location>
        <begin position="166"/>
        <end position="252"/>
    </location>
</feature>
<dbReference type="InterPro" id="IPR029355">
    <property type="entry name" value="Pro-rich_19"/>
</dbReference>
<reference evidence="3 4" key="2">
    <citation type="submission" date="2025-04" db="UniProtKB">
        <authorList>
            <consortium name="RefSeq"/>
        </authorList>
    </citation>
    <scope>IDENTIFICATION</scope>
    <source>
        <strain evidence="3 4">Tuebingen</strain>
    </source>
</reference>
<dbReference type="KEGG" id="dre:799384"/>
<evidence type="ECO:0000313" key="6">
    <source>
        <dbReference type="ZFIN" id="ZDB-GENE-100922-254"/>
    </source>
</evidence>
<dbReference type="AlphaFoldDB" id="A0A8M3B1I5"/>
<feature type="compositionally biased region" description="Polar residues" evidence="1">
    <location>
        <begin position="402"/>
        <end position="416"/>
    </location>
</feature>
<feature type="compositionally biased region" description="Basic and acidic residues" evidence="1">
    <location>
        <begin position="60"/>
        <end position="71"/>
    </location>
</feature>
<dbReference type="Pfam" id="PF15455">
    <property type="entry name" value="Pro-rich_19"/>
    <property type="match status" value="1"/>
</dbReference>
<dbReference type="ZFIN" id="ZDB-GENE-100922-254">
    <property type="gene designation" value="si:dkey-250k15.4"/>
</dbReference>
<evidence type="ECO:0000256" key="1">
    <source>
        <dbReference type="SAM" id="MobiDB-lite"/>
    </source>
</evidence>
<name>A0A8M3B1I5_DANRE</name>
<protein>
    <submittedName>
        <fullName evidence="3 4">Proline-rich protein 19 isoform X1</fullName>
    </submittedName>
</protein>
<keyword evidence="2" id="KW-1185">Reference proteome</keyword>
<sequence length="671" mass="77420">MKMSQPFTKSFKHSLPKTSNEQHSSKAKSLCHNVTESSSLKTDVLCNSAHKVRRLKTRKERNQIRGQERNRSQPCPQKSRKEVGEKAQRHHIHPMSGSRNERPFAKPFILQKPSIITEGRLTSIKGLFSNEVRSLDIERLVSEQIKQDNQKKEPRKQSMVQIRSQLPTLVPDSDQDCILNDVPGPENNSTPQVKRKISRKELTGKRGFQTNRKLDASVPLASSSVDGKHKRNTRTEMEGNNSKTKQNSAKEPEQVILSSSENEPIPQLCSTPIETNKHNFNISQTSTLKTPDDGKHIQRFEEISTIVEFPNMEDLQPLTSLSGLSSGTGQLANNDKQQEEEMSVSCREEVKRLAKRLCSASDLYVPSYQRSLLDKCKKTLMQTLQKRHSFQLNHNLHRLRSSLNGKQKASQPSTEQTCEDRSPFSHAVEIEDRCNISNMPIWTDRAVRQDFLPDQVPRHQDRGMSTKKRKVQEWKISSPQFFLKEPQQSPVDMFDQWRPATLSQDSFRPHQHPIGQLFNQDQTFTQHAAPILKAPTWEDHLVNPHCQQQFRSRGESWTNVDLDLSKISQQFREDTDVNIDSYQFYDSRKQRPEEASFGGSSFWSHQSQTQDERKKTAPFSFSASYLTEGFQYEPFFRCPHPSNTQRRSEYPNMTFCPRSQSNTLFYPHLFL</sequence>
<gene>
    <name evidence="3 4 5 6" type="primary">si:dkey-250k15.4</name>
</gene>
<evidence type="ECO:0000313" key="3">
    <source>
        <dbReference type="RefSeq" id="XP_009290406.2"/>
    </source>
</evidence>
<dbReference type="Proteomes" id="UP000000437">
    <property type="component" value="Chromosome 16"/>
</dbReference>
<dbReference type="RefSeq" id="XP_068074908.1">
    <property type="nucleotide sequence ID" value="XM_068218807.1"/>
</dbReference>
<feature type="region of interest" description="Disordered" evidence="1">
    <location>
        <begin position="52"/>
        <end position="102"/>
    </location>
</feature>